<keyword evidence="2" id="KW-1185">Reference proteome</keyword>
<dbReference type="AlphaFoldDB" id="A0AAV7L726"/>
<dbReference type="EMBL" id="JANPWB010000016">
    <property type="protein sequence ID" value="KAJ1083720.1"/>
    <property type="molecule type" value="Genomic_DNA"/>
</dbReference>
<proteinExistence type="predicted"/>
<accession>A0AAV7L726</accession>
<protein>
    <submittedName>
        <fullName evidence="1">Uncharacterized protein</fullName>
    </submittedName>
</protein>
<evidence type="ECO:0000313" key="1">
    <source>
        <dbReference type="EMBL" id="KAJ1083720.1"/>
    </source>
</evidence>
<gene>
    <name evidence="1" type="ORF">NDU88_003875</name>
</gene>
<comment type="caution">
    <text evidence="1">The sequence shown here is derived from an EMBL/GenBank/DDBJ whole genome shotgun (WGS) entry which is preliminary data.</text>
</comment>
<sequence length="99" mass="10953">MDCTVNGIIAGGVREAFRSLQGKRTFPWYQDTAPMDRPGDSCTSTPFYHHTCTSRGPHITVGGSALRSTIQTTQGSLASRPKWHRQLKRCKSLRMASEA</sequence>
<name>A0AAV7L726_PLEWA</name>
<evidence type="ECO:0000313" key="2">
    <source>
        <dbReference type="Proteomes" id="UP001066276"/>
    </source>
</evidence>
<reference evidence="1" key="1">
    <citation type="journal article" date="2022" name="bioRxiv">
        <title>Sequencing and chromosome-scale assembly of the giantPleurodeles waltlgenome.</title>
        <authorList>
            <person name="Brown T."/>
            <person name="Elewa A."/>
            <person name="Iarovenko S."/>
            <person name="Subramanian E."/>
            <person name="Araus A.J."/>
            <person name="Petzold A."/>
            <person name="Susuki M."/>
            <person name="Suzuki K.-i.T."/>
            <person name="Hayashi T."/>
            <person name="Toyoda A."/>
            <person name="Oliveira C."/>
            <person name="Osipova E."/>
            <person name="Leigh N.D."/>
            <person name="Simon A."/>
            <person name="Yun M.H."/>
        </authorList>
    </citation>
    <scope>NUCLEOTIDE SEQUENCE</scope>
    <source>
        <strain evidence="1">20211129_DDA</strain>
        <tissue evidence="1">Liver</tissue>
    </source>
</reference>
<dbReference type="Proteomes" id="UP001066276">
    <property type="component" value="Chromosome 12"/>
</dbReference>
<organism evidence="1 2">
    <name type="scientific">Pleurodeles waltl</name>
    <name type="common">Iberian ribbed newt</name>
    <dbReference type="NCBI Taxonomy" id="8319"/>
    <lineage>
        <taxon>Eukaryota</taxon>
        <taxon>Metazoa</taxon>
        <taxon>Chordata</taxon>
        <taxon>Craniata</taxon>
        <taxon>Vertebrata</taxon>
        <taxon>Euteleostomi</taxon>
        <taxon>Amphibia</taxon>
        <taxon>Batrachia</taxon>
        <taxon>Caudata</taxon>
        <taxon>Salamandroidea</taxon>
        <taxon>Salamandridae</taxon>
        <taxon>Pleurodelinae</taxon>
        <taxon>Pleurodeles</taxon>
    </lineage>
</organism>